<evidence type="ECO:0008006" key="4">
    <source>
        <dbReference type="Google" id="ProtNLM"/>
    </source>
</evidence>
<evidence type="ECO:0000313" key="2">
    <source>
        <dbReference type="EMBL" id="SHI19345.1"/>
    </source>
</evidence>
<feature type="transmembrane region" description="Helical" evidence="1">
    <location>
        <begin position="266"/>
        <end position="287"/>
    </location>
</feature>
<gene>
    <name evidence="2" type="ORF">VA7868_02303</name>
</gene>
<feature type="transmembrane region" description="Helical" evidence="1">
    <location>
        <begin position="111"/>
        <end position="130"/>
    </location>
</feature>
<dbReference type="OrthoDB" id="5866326at2"/>
<reference evidence="2 3" key="1">
    <citation type="submission" date="2016-11" db="EMBL/GenBank/DDBJ databases">
        <authorList>
            <person name="Jaros S."/>
            <person name="Januszkiewicz K."/>
            <person name="Wedrychowicz H."/>
        </authorList>
    </citation>
    <scope>NUCLEOTIDE SEQUENCE [LARGE SCALE GENOMIC DNA]</scope>
    <source>
        <strain evidence="2 3">CECT 7868</strain>
    </source>
</reference>
<feature type="transmembrane region" description="Helical" evidence="1">
    <location>
        <begin position="41"/>
        <end position="59"/>
    </location>
</feature>
<evidence type="ECO:0000256" key="1">
    <source>
        <dbReference type="SAM" id="Phobius"/>
    </source>
</evidence>
<evidence type="ECO:0000313" key="3">
    <source>
        <dbReference type="Proteomes" id="UP000184608"/>
    </source>
</evidence>
<dbReference type="AlphaFoldDB" id="A0A1M5Z4Z2"/>
<dbReference type="STRING" id="1216006.VA7868_02303"/>
<organism evidence="2 3">
    <name type="scientific">Vibrio aerogenes CECT 7868</name>
    <dbReference type="NCBI Taxonomy" id="1216006"/>
    <lineage>
        <taxon>Bacteria</taxon>
        <taxon>Pseudomonadati</taxon>
        <taxon>Pseudomonadota</taxon>
        <taxon>Gammaproteobacteria</taxon>
        <taxon>Vibrionales</taxon>
        <taxon>Vibrionaceae</taxon>
        <taxon>Vibrio</taxon>
    </lineage>
</organism>
<feature type="transmembrane region" description="Helical" evidence="1">
    <location>
        <begin position="208"/>
        <end position="229"/>
    </location>
</feature>
<sequence>MWRKVFKIIGLYSRERSPAGITLLISVLLLAPVIKHPVHPVVLFTGILSAVLMLFLIRLSDDLCDLGIDRIAHPERLLCRDQFSVSILKRCRWLVTGPLIVMNTVAAAHPVAMLIFLLSALLICSLFFFIKPWLPTLVHTALLNAMLGIFPCYAGVLTTGHIGMAHLLMALFFWLGSFAHDLSHSLLDTAHTPPGQLKPLNRFNQKTLAMTSLALYLLSAGTGYLLFHYQAVSSVFLAALGICTLVIIRLECALIRHPTRNTARPFYVWGYLFFLLPVLADIAFHLFH</sequence>
<dbReference type="RefSeq" id="WP_073603967.1">
    <property type="nucleotide sequence ID" value="NZ_FQXZ01000022.1"/>
</dbReference>
<name>A0A1M5Z4Z2_9VIBR</name>
<dbReference type="Proteomes" id="UP000184608">
    <property type="component" value="Unassembled WGS sequence"/>
</dbReference>
<feature type="transmembrane region" description="Helical" evidence="1">
    <location>
        <begin position="17"/>
        <end position="34"/>
    </location>
</feature>
<proteinExistence type="predicted"/>
<keyword evidence="1" id="KW-0812">Transmembrane</keyword>
<protein>
    <recommendedName>
        <fullName evidence="4">Prenyltransferase</fullName>
    </recommendedName>
</protein>
<keyword evidence="3" id="KW-1185">Reference proteome</keyword>
<keyword evidence="1" id="KW-1133">Transmembrane helix</keyword>
<accession>A0A1M5Z4Z2</accession>
<keyword evidence="1" id="KW-0472">Membrane</keyword>
<feature type="transmembrane region" description="Helical" evidence="1">
    <location>
        <begin position="235"/>
        <end position="254"/>
    </location>
</feature>
<feature type="transmembrane region" description="Helical" evidence="1">
    <location>
        <begin position="162"/>
        <end position="179"/>
    </location>
</feature>
<dbReference type="EMBL" id="FQXZ01000022">
    <property type="protein sequence ID" value="SHI19345.1"/>
    <property type="molecule type" value="Genomic_DNA"/>
</dbReference>